<feature type="transmembrane region" description="Helical" evidence="1">
    <location>
        <begin position="31"/>
        <end position="50"/>
    </location>
</feature>
<feature type="transmembrane region" description="Helical" evidence="1">
    <location>
        <begin position="165"/>
        <end position="187"/>
    </location>
</feature>
<feature type="transmembrane region" description="Helical" evidence="1">
    <location>
        <begin position="94"/>
        <end position="113"/>
    </location>
</feature>
<dbReference type="OrthoDB" id="6467008at2"/>
<dbReference type="InterPro" id="IPR049458">
    <property type="entry name" value="EpsG-like"/>
</dbReference>
<feature type="transmembrane region" description="Helical" evidence="1">
    <location>
        <begin position="199"/>
        <end position="220"/>
    </location>
</feature>
<organism evidence="2 3">
    <name type="scientific">Photorhabdus khanii NC19</name>
    <dbReference type="NCBI Taxonomy" id="1004151"/>
    <lineage>
        <taxon>Bacteria</taxon>
        <taxon>Pseudomonadati</taxon>
        <taxon>Pseudomonadota</taxon>
        <taxon>Gammaproteobacteria</taxon>
        <taxon>Enterobacterales</taxon>
        <taxon>Morganellaceae</taxon>
        <taxon>Photorhabdus</taxon>
    </lineage>
</organism>
<feature type="transmembrane region" description="Helical" evidence="1">
    <location>
        <begin position="248"/>
        <end position="266"/>
    </location>
</feature>
<sequence length="358" mass="42127">MISEYSSTLLLGLSLVFLLISIFTAMGKNEFFSNFIALFLIIIYVTLFGLRDYSIGSDTKAYVENFLYNNRDFEILFSAITQLIHLFTNDPTKYFIILSLTYGVNIFTAYVIFGKNIKTYTIIFIWTVLFSQGMLTGTINLFRQAFSFSFFLLGLGIYLRKDKISFLSCLLFISSILIHSSNSIFLLSLFFSRFINIRLMFFIFIISLLLLFGGFGQFIVDKFGDYYIVQRTLARHIYFNERRSISTMYMNIFLYSSHLLIFLCFYKNKIKDKVYTDLLKLYGLTLSISVFLSFNREIALRNYIMLQYTIPILYMYISSYIKQKLIFSILFASYTLLYLYYLLSRTWFTDQFLGKITS</sequence>
<dbReference type="Proteomes" id="UP000018957">
    <property type="component" value="Unassembled WGS sequence"/>
</dbReference>
<feature type="transmembrane region" description="Helical" evidence="1">
    <location>
        <begin position="278"/>
        <end position="294"/>
    </location>
</feature>
<dbReference type="PATRIC" id="fig|1004151.3.peg.2051"/>
<protein>
    <recommendedName>
        <fullName evidence="4">EpsG family protein</fullName>
    </recommendedName>
</protein>
<keyword evidence="3" id="KW-1185">Reference proteome</keyword>
<name>W3V7H9_9GAMM</name>
<evidence type="ECO:0000256" key="1">
    <source>
        <dbReference type="SAM" id="Phobius"/>
    </source>
</evidence>
<evidence type="ECO:0000313" key="3">
    <source>
        <dbReference type="Proteomes" id="UP000018957"/>
    </source>
</evidence>
<accession>W3V7H9</accession>
<feature type="transmembrane region" description="Helical" evidence="1">
    <location>
        <begin position="119"/>
        <end position="135"/>
    </location>
</feature>
<feature type="transmembrane region" description="Helical" evidence="1">
    <location>
        <begin position="300"/>
        <end position="318"/>
    </location>
</feature>
<keyword evidence="1" id="KW-1133">Transmembrane helix</keyword>
<dbReference type="Pfam" id="PF14897">
    <property type="entry name" value="EpsG"/>
    <property type="match status" value="1"/>
</dbReference>
<dbReference type="EMBL" id="AYSJ01000009">
    <property type="protein sequence ID" value="ETS31901.1"/>
    <property type="molecule type" value="Genomic_DNA"/>
</dbReference>
<feature type="transmembrane region" description="Helical" evidence="1">
    <location>
        <begin position="325"/>
        <end position="343"/>
    </location>
</feature>
<keyword evidence="1" id="KW-0472">Membrane</keyword>
<evidence type="ECO:0008006" key="4">
    <source>
        <dbReference type="Google" id="ProtNLM"/>
    </source>
</evidence>
<gene>
    <name evidence="2" type="ORF">PTE_01999</name>
</gene>
<comment type="caution">
    <text evidence="2">The sequence shown here is derived from an EMBL/GenBank/DDBJ whole genome shotgun (WGS) entry which is preliminary data.</text>
</comment>
<evidence type="ECO:0000313" key="2">
    <source>
        <dbReference type="EMBL" id="ETS31901.1"/>
    </source>
</evidence>
<dbReference type="AlphaFoldDB" id="W3V7H9"/>
<proteinExistence type="predicted"/>
<dbReference type="RefSeq" id="WP_036845539.1">
    <property type="nucleotide sequence ID" value="NZ_AYSJ01000009.1"/>
</dbReference>
<keyword evidence="1" id="KW-0812">Transmembrane</keyword>
<feature type="transmembrane region" description="Helical" evidence="1">
    <location>
        <begin position="7"/>
        <end position="25"/>
    </location>
</feature>
<reference evidence="2 3" key="1">
    <citation type="submission" date="2013-11" db="EMBL/GenBank/DDBJ databases">
        <title>Elucidation of the Photorhabdus temperata genome and generation of transposon mutant library to identify motility mutants.</title>
        <authorList>
            <person name="Hurst S.G.IV."/>
            <person name="Micheals B."/>
            <person name="Abebe-Akele F."/>
            <person name="Rowedder H."/>
            <person name="Bullock H."/>
            <person name="Jackobeck R."/>
            <person name="Janicki E."/>
            <person name="Tisa L.S."/>
        </authorList>
    </citation>
    <scope>NUCLEOTIDE SEQUENCE [LARGE SCALE GENOMIC DNA]</scope>
    <source>
        <strain evidence="2 3">NC19</strain>
    </source>
</reference>